<evidence type="ECO:0000313" key="1">
    <source>
        <dbReference type="EMBL" id="THU87803.1"/>
    </source>
</evidence>
<sequence length="120" mass="14560">MTIYSPPDHLQIHLTGQAELDFLRQNGTPLEEINGCLESRRNLRKEWKRKLTNAQNYQRNKTKRLARAREAYVRRQLDGEKKEIMRQSQLRHQSTYRWVNRKKLATKERERRARKKSLLC</sequence>
<organism evidence="1 2">
    <name type="scientific">Dendrothele bispora (strain CBS 962.96)</name>
    <dbReference type="NCBI Taxonomy" id="1314807"/>
    <lineage>
        <taxon>Eukaryota</taxon>
        <taxon>Fungi</taxon>
        <taxon>Dikarya</taxon>
        <taxon>Basidiomycota</taxon>
        <taxon>Agaricomycotina</taxon>
        <taxon>Agaricomycetes</taxon>
        <taxon>Agaricomycetidae</taxon>
        <taxon>Agaricales</taxon>
        <taxon>Agaricales incertae sedis</taxon>
        <taxon>Dendrothele</taxon>
    </lineage>
</organism>
<dbReference type="EMBL" id="ML179435">
    <property type="protein sequence ID" value="THU87803.1"/>
    <property type="molecule type" value="Genomic_DNA"/>
</dbReference>
<evidence type="ECO:0000313" key="2">
    <source>
        <dbReference type="Proteomes" id="UP000297245"/>
    </source>
</evidence>
<dbReference type="Proteomes" id="UP000297245">
    <property type="component" value="Unassembled WGS sequence"/>
</dbReference>
<proteinExistence type="predicted"/>
<protein>
    <submittedName>
        <fullName evidence="1">Uncharacterized protein</fullName>
    </submittedName>
</protein>
<keyword evidence="2" id="KW-1185">Reference proteome</keyword>
<dbReference type="AlphaFoldDB" id="A0A4S8LGE6"/>
<reference evidence="1 2" key="1">
    <citation type="journal article" date="2019" name="Nat. Ecol. Evol.">
        <title>Megaphylogeny resolves global patterns of mushroom evolution.</title>
        <authorList>
            <person name="Varga T."/>
            <person name="Krizsan K."/>
            <person name="Foldi C."/>
            <person name="Dima B."/>
            <person name="Sanchez-Garcia M."/>
            <person name="Sanchez-Ramirez S."/>
            <person name="Szollosi G.J."/>
            <person name="Szarkandi J.G."/>
            <person name="Papp V."/>
            <person name="Albert L."/>
            <person name="Andreopoulos W."/>
            <person name="Angelini C."/>
            <person name="Antonin V."/>
            <person name="Barry K.W."/>
            <person name="Bougher N.L."/>
            <person name="Buchanan P."/>
            <person name="Buyck B."/>
            <person name="Bense V."/>
            <person name="Catcheside P."/>
            <person name="Chovatia M."/>
            <person name="Cooper J."/>
            <person name="Damon W."/>
            <person name="Desjardin D."/>
            <person name="Finy P."/>
            <person name="Geml J."/>
            <person name="Haridas S."/>
            <person name="Hughes K."/>
            <person name="Justo A."/>
            <person name="Karasinski D."/>
            <person name="Kautmanova I."/>
            <person name="Kiss B."/>
            <person name="Kocsube S."/>
            <person name="Kotiranta H."/>
            <person name="LaButti K.M."/>
            <person name="Lechner B.E."/>
            <person name="Liimatainen K."/>
            <person name="Lipzen A."/>
            <person name="Lukacs Z."/>
            <person name="Mihaltcheva S."/>
            <person name="Morgado L.N."/>
            <person name="Niskanen T."/>
            <person name="Noordeloos M.E."/>
            <person name="Ohm R.A."/>
            <person name="Ortiz-Santana B."/>
            <person name="Ovrebo C."/>
            <person name="Racz N."/>
            <person name="Riley R."/>
            <person name="Savchenko A."/>
            <person name="Shiryaev A."/>
            <person name="Soop K."/>
            <person name="Spirin V."/>
            <person name="Szebenyi C."/>
            <person name="Tomsovsky M."/>
            <person name="Tulloss R.E."/>
            <person name="Uehling J."/>
            <person name="Grigoriev I.V."/>
            <person name="Vagvolgyi C."/>
            <person name="Papp T."/>
            <person name="Martin F.M."/>
            <person name="Miettinen O."/>
            <person name="Hibbett D.S."/>
            <person name="Nagy L.G."/>
        </authorList>
    </citation>
    <scope>NUCLEOTIDE SEQUENCE [LARGE SCALE GENOMIC DNA]</scope>
    <source>
        <strain evidence="1 2">CBS 962.96</strain>
    </source>
</reference>
<name>A0A4S8LGE6_DENBC</name>
<accession>A0A4S8LGE6</accession>
<gene>
    <name evidence="1" type="ORF">K435DRAFT_866943</name>
</gene>